<reference evidence="1" key="1">
    <citation type="submission" date="2024-06" db="EMBL/GenBank/DDBJ databases">
        <title>Mesorhizobium karijinii sp. nov., a symbiont of the iconic Swainsona formosa from arid Australia.</title>
        <authorList>
            <person name="Hill Y.J."/>
            <person name="Watkin E.L.J."/>
            <person name="O'Hara G.W."/>
            <person name="Terpolilli J."/>
            <person name="Tye M.L."/>
            <person name="Kohlmeier M.G."/>
        </authorList>
    </citation>
    <scope>NUCLEOTIDE SEQUENCE</scope>
    <source>
        <strain evidence="1">WSM2240</strain>
    </source>
</reference>
<dbReference type="GO" id="GO:0003677">
    <property type="term" value="F:DNA binding"/>
    <property type="evidence" value="ECO:0007669"/>
    <property type="project" value="UniProtKB-KW"/>
</dbReference>
<accession>A0AAU8CR39</accession>
<proteinExistence type="predicted"/>
<dbReference type="InterPro" id="IPR058532">
    <property type="entry name" value="YjbR/MT2646/Rv2570-like"/>
</dbReference>
<dbReference type="Pfam" id="PF04237">
    <property type="entry name" value="YjbR"/>
    <property type="match status" value="1"/>
</dbReference>
<gene>
    <name evidence="1" type="ORF">ABVK50_01845</name>
</gene>
<sequence>MADLWGIMMTADEFRALALSFPEAAEGSHFDTADFRVGKKIFATLRESDGRAVLKLSPDEQQLLKETGRGIFAPIKGSWGLKGWTQVMLDRADMETVRHAMTFAWKSVAPKKLAKAQP</sequence>
<dbReference type="RefSeq" id="WP_353643060.1">
    <property type="nucleotide sequence ID" value="NZ_CP159253.1"/>
</dbReference>
<protein>
    <submittedName>
        <fullName evidence="1">MmcQ/YjbR family DNA-binding protein</fullName>
    </submittedName>
</protein>
<keyword evidence="1" id="KW-0238">DNA-binding</keyword>
<dbReference type="SUPFAM" id="SSF142906">
    <property type="entry name" value="YjbR-like"/>
    <property type="match status" value="1"/>
</dbReference>
<name>A0AAU8CR39_9HYPH</name>
<dbReference type="EMBL" id="CP159253">
    <property type="protein sequence ID" value="XCG49406.1"/>
    <property type="molecule type" value="Genomic_DNA"/>
</dbReference>
<dbReference type="InterPro" id="IPR038056">
    <property type="entry name" value="YjbR-like_sf"/>
</dbReference>
<organism evidence="1">
    <name type="scientific">Mesorhizobium sp. WSM2240</name>
    <dbReference type="NCBI Taxonomy" id="3228851"/>
    <lineage>
        <taxon>Bacteria</taxon>
        <taxon>Pseudomonadati</taxon>
        <taxon>Pseudomonadota</taxon>
        <taxon>Alphaproteobacteria</taxon>
        <taxon>Hyphomicrobiales</taxon>
        <taxon>Phyllobacteriaceae</taxon>
        <taxon>Mesorhizobium</taxon>
    </lineage>
</organism>
<evidence type="ECO:0000313" key="1">
    <source>
        <dbReference type="EMBL" id="XCG49406.1"/>
    </source>
</evidence>
<dbReference type="Gene3D" id="3.90.1150.30">
    <property type="match status" value="1"/>
</dbReference>
<dbReference type="AlphaFoldDB" id="A0AAU8CR39"/>